<accession>A0ACC0XIF2</accession>
<keyword evidence="2" id="KW-1185">Reference proteome</keyword>
<evidence type="ECO:0000313" key="1">
    <source>
        <dbReference type="EMBL" id="KAJ0017128.1"/>
    </source>
</evidence>
<gene>
    <name evidence="1" type="ORF">Pint_09741</name>
</gene>
<comment type="caution">
    <text evidence="1">The sequence shown here is derived from an EMBL/GenBank/DDBJ whole genome shotgun (WGS) entry which is preliminary data.</text>
</comment>
<sequence>MIPTCRIQEALTQLKDEHGNTALHEVATSDNVDAAEFLVKMLRKSIDETEQIIEDHEIDPSRKLDQFLKVKNNLGETPLYRGCCTW</sequence>
<proteinExistence type="predicted"/>
<protein>
    <submittedName>
        <fullName evidence="1">Uncharacterized protein</fullName>
    </submittedName>
</protein>
<dbReference type="EMBL" id="CM047747">
    <property type="protein sequence ID" value="KAJ0017128.1"/>
    <property type="molecule type" value="Genomic_DNA"/>
</dbReference>
<reference evidence="2" key="1">
    <citation type="journal article" date="2023" name="G3 (Bethesda)">
        <title>Genome assembly and association tests identify interacting loci associated with vigor, precocity, and sex in interspecific pistachio rootstocks.</title>
        <authorList>
            <person name="Palmer W."/>
            <person name="Jacygrad E."/>
            <person name="Sagayaradj S."/>
            <person name="Cavanaugh K."/>
            <person name="Han R."/>
            <person name="Bertier L."/>
            <person name="Beede B."/>
            <person name="Kafkas S."/>
            <person name="Golino D."/>
            <person name="Preece J."/>
            <person name="Michelmore R."/>
        </authorList>
    </citation>
    <scope>NUCLEOTIDE SEQUENCE [LARGE SCALE GENOMIC DNA]</scope>
</reference>
<evidence type="ECO:0000313" key="2">
    <source>
        <dbReference type="Proteomes" id="UP001163603"/>
    </source>
</evidence>
<dbReference type="Proteomes" id="UP001163603">
    <property type="component" value="Chromosome 12"/>
</dbReference>
<name>A0ACC0XIF2_9ROSI</name>
<organism evidence="1 2">
    <name type="scientific">Pistacia integerrima</name>
    <dbReference type="NCBI Taxonomy" id="434235"/>
    <lineage>
        <taxon>Eukaryota</taxon>
        <taxon>Viridiplantae</taxon>
        <taxon>Streptophyta</taxon>
        <taxon>Embryophyta</taxon>
        <taxon>Tracheophyta</taxon>
        <taxon>Spermatophyta</taxon>
        <taxon>Magnoliopsida</taxon>
        <taxon>eudicotyledons</taxon>
        <taxon>Gunneridae</taxon>
        <taxon>Pentapetalae</taxon>
        <taxon>rosids</taxon>
        <taxon>malvids</taxon>
        <taxon>Sapindales</taxon>
        <taxon>Anacardiaceae</taxon>
        <taxon>Pistacia</taxon>
    </lineage>
</organism>